<evidence type="ECO:0000313" key="1">
    <source>
        <dbReference type="EMBL" id="GIO38834.1"/>
    </source>
</evidence>
<protein>
    <submittedName>
        <fullName evidence="1">Uncharacterized protein</fullName>
    </submittedName>
</protein>
<dbReference type="Proteomes" id="UP000681162">
    <property type="component" value="Unassembled WGS sequence"/>
</dbReference>
<evidence type="ECO:0000313" key="2">
    <source>
        <dbReference type="Proteomes" id="UP000681162"/>
    </source>
</evidence>
<organism evidence="1 2">
    <name type="scientific">Paenibacillus antibioticophila</name>
    <dbReference type="NCBI Taxonomy" id="1274374"/>
    <lineage>
        <taxon>Bacteria</taxon>
        <taxon>Bacillati</taxon>
        <taxon>Bacillota</taxon>
        <taxon>Bacilli</taxon>
        <taxon>Bacillales</taxon>
        <taxon>Paenibacillaceae</taxon>
        <taxon>Paenibacillus</taxon>
    </lineage>
</organism>
<dbReference type="AlphaFoldDB" id="A0A919XVN9"/>
<comment type="caution">
    <text evidence="1">The sequence shown here is derived from an EMBL/GenBank/DDBJ whole genome shotgun (WGS) entry which is preliminary data.</text>
</comment>
<reference evidence="1 2" key="1">
    <citation type="submission" date="2021-03" db="EMBL/GenBank/DDBJ databases">
        <title>Antimicrobial resistance genes in bacteria isolated from Japanese honey, and their potential for conferring macrolide and lincosamide resistance in the American foulbrood pathogen Paenibacillus larvae.</title>
        <authorList>
            <person name="Okamoto M."/>
            <person name="Kumagai M."/>
            <person name="Kanamori H."/>
            <person name="Takamatsu D."/>
        </authorList>
    </citation>
    <scope>NUCLEOTIDE SEQUENCE [LARGE SCALE GENOMIC DNA]</scope>
    <source>
        <strain evidence="1 2">J41TS12</strain>
    </source>
</reference>
<proteinExistence type="predicted"/>
<dbReference type="EMBL" id="BORR01000015">
    <property type="protein sequence ID" value="GIO38834.1"/>
    <property type="molecule type" value="Genomic_DNA"/>
</dbReference>
<gene>
    <name evidence="1" type="ORF">J41TS12_36950</name>
</gene>
<accession>A0A919XVN9</accession>
<sequence>MLLRHICEVCGKEEVLTPEQGFEQGWDYPPRMGQFKIVSPRTCGNCGIDRTLWWAISVEGKQSPNLNEKQLRTLERIMKEPESILVIDRSGRY</sequence>
<keyword evidence="2" id="KW-1185">Reference proteome</keyword>
<name>A0A919XVN9_9BACL</name>